<dbReference type="InterPro" id="IPR008840">
    <property type="entry name" value="Sipho_Gp157"/>
</dbReference>
<evidence type="ECO:0000313" key="2">
    <source>
        <dbReference type="Proteomes" id="UP000257607"/>
    </source>
</evidence>
<name>A0A385ACU3_LATCU</name>
<evidence type="ECO:0008006" key="3">
    <source>
        <dbReference type="Google" id="ProtNLM"/>
    </source>
</evidence>
<dbReference type="AlphaFoldDB" id="A0A385ACU3"/>
<evidence type="ECO:0000313" key="1">
    <source>
        <dbReference type="EMBL" id="AXN35423.1"/>
    </source>
</evidence>
<accession>A0A385ACU3</accession>
<dbReference type="Pfam" id="PF05565">
    <property type="entry name" value="Sipho_Gp157"/>
    <property type="match status" value="1"/>
</dbReference>
<dbReference type="Proteomes" id="UP000257607">
    <property type="component" value="Chromosome"/>
</dbReference>
<organism evidence="1 2">
    <name type="scientific">Latilactobacillus curvatus</name>
    <name type="common">Lactobacillus curvatus</name>
    <dbReference type="NCBI Taxonomy" id="28038"/>
    <lineage>
        <taxon>Bacteria</taxon>
        <taxon>Bacillati</taxon>
        <taxon>Bacillota</taxon>
        <taxon>Bacilli</taxon>
        <taxon>Lactobacillales</taxon>
        <taxon>Lactobacillaceae</taxon>
        <taxon>Latilactobacillus</taxon>
    </lineage>
</organism>
<protein>
    <recommendedName>
        <fullName evidence="3">Siphovirus Gp157 family protein</fullName>
    </recommendedName>
</protein>
<sequence>MASIYKLTGDFAQLQQLVESGEIDETQAADTFDAIKADLESKAVNSGYVVKNLEADVEARAEAIKQLSERNKRTKKAILAIKQHAMYAMDTAGIKKIDDPIMPVRIKNNPEKANIIDEKDIPAFYFRQKYELDKARLKTDLKAGKPVTGAKLTRETRIEWG</sequence>
<gene>
    <name evidence="1" type="ORF">DT351_03225</name>
</gene>
<dbReference type="EMBL" id="CP031003">
    <property type="protein sequence ID" value="AXN35423.1"/>
    <property type="molecule type" value="Genomic_DNA"/>
</dbReference>
<proteinExistence type="predicted"/>
<dbReference type="RefSeq" id="WP_116843498.1">
    <property type="nucleotide sequence ID" value="NZ_CP031003.1"/>
</dbReference>
<reference evidence="1 2" key="1">
    <citation type="submission" date="2018-07" db="EMBL/GenBank/DDBJ databases">
        <title>Lactobacillus curvatus genome sequence.</title>
        <authorList>
            <person name="Prechtl R."/>
        </authorList>
    </citation>
    <scope>NUCLEOTIDE SEQUENCE [LARGE SCALE GENOMIC DNA]</scope>
    <source>
        <strain evidence="1 2">TMW 1.1928</strain>
    </source>
</reference>